<dbReference type="InterPro" id="IPR050766">
    <property type="entry name" value="Bact_Lucif_Oxidored"/>
</dbReference>
<dbReference type="InterPro" id="IPR036661">
    <property type="entry name" value="Luciferase-like_sf"/>
</dbReference>
<dbReference type="PANTHER" id="PTHR30137">
    <property type="entry name" value="LUCIFERASE-LIKE MONOOXYGENASE"/>
    <property type="match status" value="1"/>
</dbReference>
<dbReference type="CDD" id="cd00347">
    <property type="entry name" value="Flavin_utilizing_monoxygenases"/>
    <property type="match status" value="1"/>
</dbReference>
<gene>
    <name evidence="3" type="ORF">GCM10010969_08930</name>
</gene>
<evidence type="ECO:0000313" key="4">
    <source>
        <dbReference type="Proteomes" id="UP000606653"/>
    </source>
</evidence>
<evidence type="ECO:0000259" key="2">
    <source>
        <dbReference type="Pfam" id="PF00296"/>
    </source>
</evidence>
<dbReference type="EMBL" id="BMLN01000002">
    <property type="protein sequence ID" value="GGN94304.1"/>
    <property type="molecule type" value="Genomic_DNA"/>
</dbReference>
<reference evidence="4" key="1">
    <citation type="journal article" date="2019" name="Int. J. Syst. Evol. Microbiol.">
        <title>The Global Catalogue of Microorganisms (GCM) 10K type strain sequencing project: providing services to taxonomists for standard genome sequencing and annotation.</title>
        <authorList>
            <consortium name="The Broad Institute Genomics Platform"/>
            <consortium name="The Broad Institute Genome Sequencing Center for Infectious Disease"/>
            <person name="Wu L."/>
            <person name="Ma J."/>
        </authorList>
    </citation>
    <scope>NUCLEOTIDE SEQUENCE [LARGE SCALE GENOMIC DNA]</scope>
    <source>
        <strain evidence="4">CGMCC 1.6964</strain>
    </source>
</reference>
<dbReference type="Pfam" id="PF00296">
    <property type="entry name" value="Bac_luciferase"/>
    <property type="match status" value="1"/>
</dbReference>
<comment type="caution">
    <text evidence="3">The sequence shown here is derived from an EMBL/GenBank/DDBJ whole genome shotgun (WGS) entry which is preliminary data.</text>
</comment>
<dbReference type="InterPro" id="IPR019949">
    <property type="entry name" value="CmoO-like"/>
</dbReference>
<sequence length="331" mass="35564">MKLSILDYSEIRKGGSSERAMAESIALAQAAERWGYSRYWVSEHHGNRVLAGSAPEILVSALAASTQGQMRIGSGGVMLPMHSPFKVAESFSVLAALYPGRIDLGVGRSTGGRAETSAALLDGRSGSFRKYPEQAARLSAYIRGSDSAGAAVTPRAASAPELWLLGSSENGAEIAASNGMGLAFGHFIRGRAGREAVKSYRDKFVPSAGSTQPKVLVSLFAVCGRDEAEAELLARVFDDYLLDIAEGGHLDRVPSIEEIEARSYTDQQQSKIRAGRTRMVVGDPAGVRRQLIALSDIYGADEFMLATVSPDFGMKLRMYEMLAETFRLSET</sequence>
<dbReference type="InterPro" id="IPR011251">
    <property type="entry name" value="Luciferase-like_dom"/>
</dbReference>
<keyword evidence="4" id="KW-1185">Reference proteome</keyword>
<proteinExistence type="predicted"/>
<dbReference type="Gene3D" id="3.20.20.30">
    <property type="entry name" value="Luciferase-like domain"/>
    <property type="match status" value="1"/>
</dbReference>
<evidence type="ECO:0000256" key="1">
    <source>
        <dbReference type="ARBA" id="ARBA00007789"/>
    </source>
</evidence>
<dbReference type="RefSeq" id="WP_018977974.1">
    <property type="nucleotide sequence ID" value="NZ_BMLN01000002.1"/>
</dbReference>
<protein>
    <recommendedName>
        <fullName evidence="2">Luciferase-like domain-containing protein</fullName>
    </recommendedName>
</protein>
<dbReference type="Proteomes" id="UP000606653">
    <property type="component" value="Unassembled WGS sequence"/>
</dbReference>
<name>A0ABQ2KV25_9BACL</name>
<feature type="domain" description="Luciferase-like" evidence="2">
    <location>
        <begin position="1"/>
        <end position="296"/>
    </location>
</feature>
<comment type="similarity">
    <text evidence="1">To bacterial alkanal monooxygenase alpha and beta chains.</text>
</comment>
<dbReference type="NCBIfam" id="TIGR03558">
    <property type="entry name" value="oxido_grp_1"/>
    <property type="match status" value="1"/>
</dbReference>
<dbReference type="PANTHER" id="PTHR30137:SF19">
    <property type="entry name" value="LUCIFERASE-LIKE MONOOXYGENASE"/>
    <property type="match status" value="1"/>
</dbReference>
<organism evidence="3 4">
    <name type="scientific">Saccharibacillus kuerlensis</name>
    <dbReference type="NCBI Taxonomy" id="459527"/>
    <lineage>
        <taxon>Bacteria</taxon>
        <taxon>Bacillati</taxon>
        <taxon>Bacillota</taxon>
        <taxon>Bacilli</taxon>
        <taxon>Bacillales</taxon>
        <taxon>Paenibacillaceae</taxon>
        <taxon>Saccharibacillus</taxon>
    </lineage>
</organism>
<evidence type="ECO:0000313" key="3">
    <source>
        <dbReference type="EMBL" id="GGN94304.1"/>
    </source>
</evidence>
<dbReference type="SUPFAM" id="SSF51679">
    <property type="entry name" value="Bacterial luciferase-like"/>
    <property type="match status" value="1"/>
</dbReference>
<accession>A0ABQ2KV25</accession>